<protein>
    <submittedName>
        <fullName evidence="1">Putative secreted protein</fullName>
    </submittedName>
</protein>
<sequence length="116" mass="12887">MPLKTLIMVWKRYWTAVTCWLSLLTNWLTIIGRPNSFSTSDAHSVLFLQSSAKILMQASENSGFLRLLMAARHLASPSDFTIASAPAFSRAITTRLFPAWTLSSRLNVGSLTTPNI</sequence>
<organism evidence="1">
    <name type="scientific">Ixodes ricinus</name>
    <name type="common">Common tick</name>
    <name type="synonym">Acarus ricinus</name>
    <dbReference type="NCBI Taxonomy" id="34613"/>
    <lineage>
        <taxon>Eukaryota</taxon>
        <taxon>Metazoa</taxon>
        <taxon>Ecdysozoa</taxon>
        <taxon>Arthropoda</taxon>
        <taxon>Chelicerata</taxon>
        <taxon>Arachnida</taxon>
        <taxon>Acari</taxon>
        <taxon>Parasitiformes</taxon>
        <taxon>Ixodida</taxon>
        <taxon>Ixodoidea</taxon>
        <taxon>Ixodidae</taxon>
        <taxon>Ixodinae</taxon>
        <taxon>Ixodes</taxon>
    </lineage>
</organism>
<proteinExistence type="predicted"/>
<dbReference type="EMBL" id="GIFC01008569">
    <property type="protein sequence ID" value="MXU90652.1"/>
    <property type="molecule type" value="Transcribed_RNA"/>
</dbReference>
<evidence type="ECO:0000313" key="1">
    <source>
        <dbReference type="EMBL" id="MXU90652.1"/>
    </source>
</evidence>
<name>A0A6B0ULV8_IXORI</name>
<accession>A0A6B0ULV8</accession>
<reference evidence="1" key="1">
    <citation type="submission" date="2019-12" db="EMBL/GenBank/DDBJ databases">
        <title>An insight into the sialome of adult female Ixodes ricinus ticks feeding for 6 days.</title>
        <authorList>
            <person name="Perner J."/>
            <person name="Ribeiro J.M.C."/>
        </authorList>
    </citation>
    <scope>NUCLEOTIDE SEQUENCE</scope>
    <source>
        <strain evidence="1">Semi-engorged</strain>
        <tissue evidence="1">Salivary glands</tissue>
    </source>
</reference>
<dbReference type="AlphaFoldDB" id="A0A6B0ULV8"/>